<comment type="cofactor">
    <cofactor evidence="1 16">
        <name>FAD</name>
        <dbReference type="ChEBI" id="CHEBI:57692"/>
    </cofactor>
</comment>
<feature type="active site" description="Proton donor" evidence="16">
    <location>
        <position position="226"/>
    </location>
</feature>
<dbReference type="Gene3D" id="3.30.465.10">
    <property type="match status" value="1"/>
</dbReference>
<keyword evidence="11 16" id="KW-0573">Peptidoglycan synthesis</keyword>
<keyword evidence="6 16" id="KW-0132">Cell division</keyword>
<feature type="active site" evidence="16">
    <location>
        <position position="176"/>
    </location>
</feature>
<dbReference type="HAMAP" id="MF_00037">
    <property type="entry name" value="MurB"/>
    <property type="match status" value="1"/>
</dbReference>
<comment type="catalytic activity">
    <reaction evidence="15 16">
        <text>UDP-N-acetyl-alpha-D-muramate + NADP(+) = UDP-N-acetyl-3-O-(1-carboxyvinyl)-alpha-D-glucosamine + NADPH + H(+)</text>
        <dbReference type="Rhea" id="RHEA:12248"/>
        <dbReference type="ChEBI" id="CHEBI:15378"/>
        <dbReference type="ChEBI" id="CHEBI:57783"/>
        <dbReference type="ChEBI" id="CHEBI:58349"/>
        <dbReference type="ChEBI" id="CHEBI:68483"/>
        <dbReference type="ChEBI" id="CHEBI:70757"/>
        <dbReference type="EC" id="1.3.1.98"/>
    </reaction>
</comment>
<keyword evidence="7 16" id="KW-0285">Flavoprotein</keyword>
<evidence type="ECO:0000256" key="9">
    <source>
        <dbReference type="ARBA" id="ARBA00022857"/>
    </source>
</evidence>
<comment type="function">
    <text evidence="2 16">Cell wall formation.</text>
</comment>
<evidence type="ECO:0000256" key="3">
    <source>
        <dbReference type="ARBA" id="ARBA00004496"/>
    </source>
</evidence>
<evidence type="ECO:0000256" key="2">
    <source>
        <dbReference type="ARBA" id="ARBA00003921"/>
    </source>
</evidence>
<dbReference type="SUPFAM" id="SSF56194">
    <property type="entry name" value="Uridine diphospho-N-Acetylenolpyruvylglucosamine reductase, MurB, C-terminal domain"/>
    <property type="match status" value="1"/>
</dbReference>
<dbReference type="GO" id="GO:0071949">
    <property type="term" value="F:FAD binding"/>
    <property type="evidence" value="ECO:0007669"/>
    <property type="project" value="InterPro"/>
</dbReference>
<dbReference type="Gene3D" id="3.90.78.10">
    <property type="entry name" value="UDP-N-acetylenolpyruvoylglucosamine reductase, C-terminal domain"/>
    <property type="match status" value="1"/>
</dbReference>
<proteinExistence type="inferred from homology"/>
<evidence type="ECO:0000256" key="8">
    <source>
        <dbReference type="ARBA" id="ARBA00022827"/>
    </source>
</evidence>
<evidence type="ECO:0000259" key="17">
    <source>
        <dbReference type="PROSITE" id="PS51387"/>
    </source>
</evidence>
<dbReference type="InterPro" id="IPR016169">
    <property type="entry name" value="FAD-bd_PCMH_sub2"/>
</dbReference>
<dbReference type="InterPro" id="IPR036635">
    <property type="entry name" value="MurB_C_sf"/>
</dbReference>
<dbReference type="InterPro" id="IPR011601">
    <property type="entry name" value="MurB_C"/>
</dbReference>
<dbReference type="EC" id="1.3.1.98" evidence="16"/>
<keyword evidence="5 16" id="KW-0963">Cytoplasm</keyword>
<evidence type="ECO:0000256" key="10">
    <source>
        <dbReference type="ARBA" id="ARBA00022960"/>
    </source>
</evidence>
<dbReference type="SUPFAM" id="SSF56176">
    <property type="entry name" value="FAD-binding/transporter-associated domain-like"/>
    <property type="match status" value="1"/>
</dbReference>
<reference evidence="18 19" key="1">
    <citation type="submission" date="2015-09" db="EMBL/GenBank/DDBJ databases">
        <authorList>
            <consortium name="Pathogen Informatics"/>
        </authorList>
    </citation>
    <scope>NUCLEOTIDE SEQUENCE [LARGE SCALE GENOMIC DNA]</scope>
    <source>
        <strain evidence="18 19">2789STDY5834928</strain>
    </source>
</reference>
<dbReference type="Pfam" id="PF02873">
    <property type="entry name" value="MurB_C"/>
    <property type="match status" value="1"/>
</dbReference>
<keyword evidence="12 16" id="KW-0560">Oxidoreductase</keyword>
<dbReference type="GO" id="GO:0008762">
    <property type="term" value="F:UDP-N-acetylmuramate dehydrogenase activity"/>
    <property type="evidence" value="ECO:0007669"/>
    <property type="project" value="UniProtKB-UniRule"/>
</dbReference>
<evidence type="ECO:0000256" key="14">
    <source>
        <dbReference type="ARBA" id="ARBA00023316"/>
    </source>
</evidence>
<name>A0A174ZAC4_9FIRM</name>
<evidence type="ECO:0000256" key="16">
    <source>
        <dbReference type="HAMAP-Rule" id="MF_00037"/>
    </source>
</evidence>
<feature type="domain" description="FAD-binding PCMH-type" evidence="17">
    <location>
        <begin position="31"/>
        <end position="197"/>
    </location>
</feature>
<dbReference type="UniPathway" id="UPA00219"/>
<dbReference type="Gene3D" id="3.30.43.10">
    <property type="entry name" value="Uridine Diphospho-n-acetylenolpyruvylglucosamine Reductase, domain 2"/>
    <property type="match status" value="1"/>
</dbReference>
<evidence type="ECO:0000256" key="11">
    <source>
        <dbReference type="ARBA" id="ARBA00022984"/>
    </source>
</evidence>
<dbReference type="OrthoDB" id="9804753at2"/>
<dbReference type="InterPro" id="IPR006094">
    <property type="entry name" value="Oxid_FAD_bind_N"/>
</dbReference>
<dbReference type="InterPro" id="IPR016166">
    <property type="entry name" value="FAD-bd_PCMH"/>
</dbReference>
<evidence type="ECO:0000256" key="1">
    <source>
        <dbReference type="ARBA" id="ARBA00001974"/>
    </source>
</evidence>
<evidence type="ECO:0000256" key="15">
    <source>
        <dbReference type="ARBA" id="ARBA00048914"/>
    </source>
</evidence>
<comment type="subcellular location">
    <subcellularLocation>
        <location evidence="3 16">Cytoplasm</location>
    </subcellularLocation>
</comment>
<dbReference type="STRING" id="39492.ERS852540_00836"/>
<dbReference type="NCBIfam" id="NF010480">
    <property type="entry name" value="PRK13905.1"/>
    <property type="match status" value="1"/>
</dbReference>
<evidence type="ECO:0000313" key="18">
    <source>
        <dbReference type="EMBL" id="CUQ84253.1"/>
    </source>
</evidence>
<dbReference type="InterPro" id="IPR016167">
    <property type="entry name" value="FAD-bd_PCMH_sub1"/>
</dbReference>
<dbReference type="Proteomes" id="UP000095662">
    <property type="component" value="Unassembled WGS sequence"/>
</dbReference>
<comment type="similarity">
    <text evidence="16">Belongs to the MurB family.</text>
</comment>
<dbReference type="InterPro" id="IPR036318">
    <property type="entry name" value="FAD-bd_PCMH-like_sf"/>
</dbReference>
<evidence type="ECO:0000313" key="19">
    <source>
        <dbReference type="Proteomes" id="UP000095662"/>
    </source>
</evidence>
<organism evidence="18 19">
    <name type="scientific">[Eubacterium] siraeum</name>
    <dbReference type="NCBI Taxonomy" id="39492"/>
    <lineage>
        <taxon>Bacteria</taxon>
        <taxon>Bacillati</taxon>
        <taxon>Bacillota</taxon>
        <taxon>Clostridia</taxon>
        <taxon>Eubacteriales</taxon>
        <taxon>Oscillospiraceae</taxon>
        <taxon>Oscillospiraceae incertae sedis</taxon>
    </lineage>
</organism>
<keyword evidence="9 16" id="KW-0521">NADP</keyword>
<dbReference type="GO" id="GO:0071555">
    <property type="term" value="P:cell wall organization"/>
    <property type="evidence" value="ECO:0007669"/>
    <property type="project" value="UniProtKB-KW"/>
</dbReference>
<evidence type="ECO:0000256" key="13">
    <source>
        <dbReference type="ARBA" id="ARBA00023306"/>
    </source>
</evidence>
<evidence type="ECO:0000256" key="12">
    <source>
        <dbReference type="ARBA" id="ARBA00023002"/>
    </source>
</evidence>
<dbReference type="NCBIfam" id="TIGR00179">
    <property type="entry name" value="murB"/>
    <property type="match status" value="1"/>
</dbReference>
<evidence type="ECO:0000256" key="6">
    <source>
        <dbReference type="ARBA" id="ARBA00022618"/>
    </source>
</evidence>
<keyword evidence="8 16" id="KW-0274">FAD</keyword>
<keyword evidence="14 16" id="KW-0961">Cell wall biogenesis/degradation</keyword>
<sequence>MNDYSILEQTAGKYGAVVLKNEPMKNHTSFRIGGPCDVMIKINCEALLCELIKQCRENDIKYYVVGRGSNILVCDEGLQGVVLLIGSDFGSVRVDGEYIECNAGASLAAVCAVALENELTGLEFAYGIPGSVGGAIFMNAGAYGGEMKDVVVSCRYITEKGDIKEIPLEKMELSYRHSFFSERNLCITSVKMKLAKGEREKIKDRMDTLMERRKDKQPLEYPSAGSTFKRPEGDFAARLIEVCGLKGTACGGAEVSTKHSGFIINKDNATFDDVMGVVDIVKQKVKEQTGVTLECEVLIMK</sequence>
<gene>
    <name evidence="16 18" type="primary">murB</name>
    <name evidence="18" type="ORF">ERS852540_00836</name>
</gene>
<dbReference type="Pfam" id="PF01565">
    <property type="entry name" value="FAD_binding_4"/>
    <property type="match status" value="1"/>
</dbReference>
<dbReference type="PANTHER" id="PTHR21071:SF4">
    <property type="entry name" value="UDP-N-ACETYLENOLPYRUVOYLGLUCOSAMINE REDUCTASE"/>
    <property type="match status" value="1"/>
</dbReference>
<dbReference type="GO" id="GO:0051301">
    <property type="term" value="P:cell division"/>
    <property type="evidence" value="ECO:0007669"/>
    <property type="project" value="UniProtKB-KW"/>
</dbReference>
<protein>
    <recommendedName>
        <fullName evidence="16">UDP-N-acetylenolpyruvoylglucosamine reductase</fullName>
        <ecNumber evidence="16">1.3.1.98</ecNumber>
    </recommendedName>
    <alternativeName>
        <fullName evidence="16">UDP-N-acetylmuramate dehydrogenase</fullName>
    </alternativeName>
</protein>
<dbReference type="PANTHER" id="PTHR21071">
    <property type="entry name" value="UDP-N-ACETYLENOLPYRUVOYLGLUCOSAMINE REDUCTASE"/>
    <property type="match status" value="1"/>
</dbReference>
<evidence type="ECO:0000256" key="5">
    <source>
        <dbReference type="ARBA" id="ARBA00022490"/>
    </source>
</evidence>
<dbReference type="EMBL" id="CZBY01000005">
    <property type="protein sequence ID" value="CUQ84253.1"/>
    <property type="molecule type" value="Genomic_DNA"/>
</dbReference>
<dbReference type="AlphaFoldDB" id="A0A174ZAC4"/>
<accession>A0A174ZAC4</accession>
<evidence type="ECO:0000256" key="7">
    <source>
        <dbReference type="ARBA" id="ARBA00022630"/>
    </source>
</evidence>
<keyword evidence="13 16" id="KW-0131">Cell cycle</keyword>
<dbReference type="InterPro" id="IPR003170">
    <property type="entry name" value="MurB"/>
</dbReference>
<dbReference type="GO" id="GO:0009252">
    <property type="term" value="P:peptidoglycan biosynthetic process"/>
    <property type="evidence" value="ECO:0007669"/>
    <property type="project" value="UniProtKB-UniRule"/>
</dbReference>
<comment type="pathway">
    <text evidence="4 16">Cell wall biogenesis; peptidoglycan biosynthesis.</text>
</comment>
<evidence type="ECO:0000256" key="4">
    <source>
        <dbReference type="ARBA" id="ARBA00004752"/>
    </source>
</evidence>
<feature type="active site" evidence="16">
    <location>
        <position position="296"/>
    </location>
</feature>
<dbReference type="GO" id="GO:0008360">
    <property type="term" value="P:regulation of cell shape"/>
    <property type="evidence" value="ECO:0007669"/>
    <property type="project" value="UniProtKB-KW"/>
</dbReference>
<dbReference type="GO" id="GO:0005829">
    <property type="term" value="C:cytosol"/>
    <property type="evidence" value="ECO:0007669"/>
    <property type="project" value="TreeGrafter"/>
</dbReference>
<keyword evidence="10 16" id="KW-0133">Cell shape</keyword>
<dbReference type="PROSITE" id="PS51387">
    <property type="entry name" value="FAD_PCMH"/>
    <property type="match status" value="1"/>
</dbReference>